<organism evidence="3 4">
    <name type="scientific">Ceratitis capitata</name>
    <name type="common">Mediterranean fruit fly</name>
    <name type="synonym">Tephritis capitata</name>
    <dbReference type="NCBI Taxonomy" id="7213"/>
    <lineage>
        <taxon>Eukaryota</taxon>
        <taxon>Metazoa</taxon>
        <taxon>Ecdysozoa</taxon>
        <taxon>Arthropoda</taxon>
        <taxon>Hexapoda</taxon>
        <taxon>Insecta</taxon>
        <taxon>Pterygota</taxon>
        <taxon>Neoptera</taxon>
        <taxon>Endopterygota</taxon>
        <taxon>Diptera</taxon>
        <taxon>Brachycera</taxon>
        <taxon>Muscomorpha</taxon>
        <taxon>Tephritoidea</taxon>
        <taxon>Tephritidae</taxon>
        <taxon>Ceratitis</taxon>
        <taxon>Ceratitis</taxon>
    </lineage>
</organism>
<feature type="compositionally biased region" description="Basic residues" evidence="1">
    <location>
        <begin position="199"/>
        <end position="210"/>
    </location>
</feature>
<name>A0A811UCG4_CERCA</name>
<dbReference type="InterPro" id="IPR026321">
    <property type="entry name" value="CC134"/>
</dbReference>
<gene>
    <name evidence="3" type="ORF">CCAP1982_LOCUS4943</name>
</gene>
<dbReference type="OrthoDB" id="5854099at2759"/>
<evidence type="ECO:0000256" key="2">
    <source>
        <dbReference type="SAM" id="SignalP"/>
    </source>
</evidence>
<keyword evidence="2" id="KW-0732">Signal</keyword>
<dbReference type="AlphaFoldDB" id="A0A811UCG4"/>
<feature type="region of interest" description="Disordered" evidence="1">
    <location>
        <begin position="187"/>
        <end position="222"/>
    </location>
</feature>
<protein>
    <submittedName>
        <fullName evidence="3">(Mediterranean fruit fly) hypothetical protein</fullName>
    </submittedName>
</protein>
<dbReference type="PANTHER" id="PTHR14735:SF1">
    <property type="entry name" value="COILED-COIL DOMAIN-CONTAINING PROTEIN 134"/>
    <property type="match status" value="1"/>
</dbReference>
<feature type="signal peptide" evidence="2">
    <location>
        <begin position="1"/>
        <end position="20"/>
    </location>
</feature>
<dbReference type="PANTHER" id="PTHR14735">
    <property type="entry name" value="COILED-COIL DOMAIN-CONTAINING PROTEIN 134"/>
    <property type="match status" value="1"/>
</dbReference>
<evidence type="ECO:0000313" key="3">
    <source>
        <dbReference type="EMBL" id="CAD6996260.1"/>
    </source>
</evidence>
<accession>A0A811UCG4</accession>
<feature type="chain" id="PRO_5032593656" evidence="2">
    <location>
        <begin position="21"/>
        <end position="222"/>
    </location>
</feature>
<dbReference type="Proteomes" id="UP000606786">
    <property type="component" value="Unassembled WGS sequence"/>
</dbReference>
<reference evidence="3" key="1">
    <citation type="submission" date="2020-11" db="EMBL/GenBank/DDBJ databases">
        <authorList>
            <person name="Whitehead M."/>
        </authorList>
    </citation>
    <scope>NUCLEOTIDE SEQUENCE</scope>
    <source>
        <strain evidence="3">EGII</strain>
    </source>
</reference>
<dbReference type="EMBL" id="CAJHJT010000001">
    <property type="protein sequence ID" value="CAD6996260.1"/>
    <property type="molecule type" value="Genomic_DNA"/>
</dbReference>
<proteinExistence type="predicted"/>
<sequence length="222" mass="25808">MLLTNILLAAIWLHSLLVAGDKESLADFRNEANKSLLTAGVYAKLLTERRAEHQIIIKKMLSSNNYEKNFKLLRLAYGKIFEIINDKNITLTSRKYNPLRDGFPENAELQDAVTLITENCCMAAESLLHFPEISYRIFGKQDTKWNEILTWCNEFVNSLPHIIDESTIKLMSLLIQEINEEQRMPDYLNPYYKESRTQVNKKKRKNKKQNRGPSLSRAKTEL</sequence>
<evidence type="ECO:0000256" key="1">
    <source>
        <dbReference type="SAM" id="MobiDB-lite"/>
    </source>
</evidence>
<dbReference type="Pfam" id="PF15002">
    <property type="entry name" value="ERK-JNK_inhib"/>
    <property type="match status" value="1"/>
</dbReference>
<evidence type="ECO:0000313" key="4">
    <source>
        <dbReference type="Proteomes" id="UP000606786"/>
    </source>
</evidence>
<keyword evidence="4" id="KW-1185">Reference proteome</keyword>
<comment type="caution">
    <text evidence="3">The sequence shown here is derived from an EMBL/GenBank/DDBJ whole genome shotgun (WGS) entry which is preliminary data.</text>
</comment>